<keyword evidence="11" id="KW-0103">Bromodomain</keyword>
<dbReference type="PANTHER" id="PTHR45838">
    <property type="entry name" value="HISTONE-LYSINE-N-METHYLTRANSFERASE 2 KMT2 FAMILY MEMBER"/>
    <property type="match status" value="1"/>
</dbReference>
<feature type="compositionally biased region" description="Basic and acidic residues" evidence="17">
    <location>
        <begin position="676"/>
        <end position="697"/>
    </location>
</feature>
<dbReference type="GO" id="GO:0003700">
    <property type="term" value="F:DNA-binding transcription factor activity"/>
    <property type="evidence" value="ECO:0007669"/>
    <property type="project" value="InterPro"/>
</dbReference>
<sequence>MGKSKFPGKPSKLAAKKKIRILPPTEQEISTSNKNHQQNGAINAATTAAAANGPNQQQNRNSPNFLEQDKTKQVKNTNKINDGNTEESNFEEETVTKSDETTDAKTSAEPSTSLSVPSNTGKTMKSVKINDEINSETNNQTKSNKKKSVSFKATLETSDDKNIVKKVYNPDNAPLVPIIKRRFNGLGKSTCIVRPSRLTDVLQKNHNENSSIIKAASLFSSVSVQNLDTDRLSSPGLRHESPKKGLYSCRIIKSNKRLLGYPRELLKKLRKSIDGKTSISKINQYLNSGDHLDEIADGEIGDGDADRNQRQVILRQPRLKFTTSSGSLSTNLIDIPAGPFSYGGIGSNNGNNTIFDSQTTNTSLFRTSTGTTTAFGICNNNSSNLNNHICAVCKVQTLSSSQISKKFGVYNCEACRKFISKMLKKGMSSSSSSKVHPVSCLRGDGNCSITYEKGKERCSACMLKSGLRTYTKLPLKFRHRIHMLLPHSLRAQDKAQLDGCHKKSKSSSSESNNLFTTAAHSTNNKILVGDNKEDEESFTTKSISSKSISLPNPLAENNSKFGSQPIIKPNIVVPKVLTETTENEKSGKKDEAVTSSTNIKKEKLPKEEPKERSSSPKSDRNLEKRQKIMLKGPRVKHVCRSASIALGQPLATFGDEEFTKQDSEEPFSERTSPIIDKQDQDENLSGKENKTPEHESDLSSQSSQASTSRQNSSTPASEMSLDLNNINLGTESSAGSIVSDNSEQRLKEIELKLVAESKPLTRKYQIRPIPSGSNFSSNIQRNLNVFMKRQLPNLTKTPQLISIDFWENYDPAEVSRSGFGIISTEGFSLQPLCFLCGSAGTDTMLFCTCCCEPYHIYCIDDVYNNKSFTDLVKKDSSGTELEQEEISRAAGLSTLKSRLNWLCPRCTCCYTCNMTAGPKVRCQKCEKYFHSTCLGISKRLHRTDRPSICSNCLKCKSCSSTNVSKFVGNLPHCISCFKLRQKGNFCPVCQKCYENDNLELKMMECGSCKRWIHAKCESLTDEQYNMLSVLPEHIEFICRKCSKDHPAEAVLWRDAVTSEFNACLLSVIKLLSKSREACALLKLSPRKKNYVPCESCQQSVQSSRAIEFPPGEEEDSTSIVQDQKKIRTTPDLSRCTCSEHEVLDNGTISLIDVKQKIAKQLYHSLHEFHYDMNLILQSVDSAELSIIYKEILSEIFPWFQNETKACTDALEESMYDSNSYDMNASDEESVQQVPNLFDIRNDIIIEDFWSKSDQRCCVLCRNKGEDGNSRFLYCGQNSWIHANCALYSAEVFEEIDGSLQNVHSAINRGRLIKCSVCGNKGATVGCNVKNCGSLSIEKLGRIVPALSDSQDAIVPNDFHCVRLYWSTQEPWKIVKYSIKTSILTANGCSFDNGKNYTVDHTQDPHVVQENLREISKWHTSLDQEEQEFNNVEETNDEEPQNNADLLPPEIKDAIFEDLPHDMLNSISMLDIFSPKLMTEEYPLTVTDVEQLKDSIYNDSNDSFRFEEFTNGSSSSLDFIEESLLRVGRDPKRSKTELLRANYVNSINNKKRKLSHKLQEIILPMKKKEDESLFSRLKISQLDGACDFVVKKKSKRKIIGKLKKKQINLDLKIAQLDGIDDQVLTQMMPGIENPVTCERCRCTYRTHESYERHLPGCDVVSTSDSEPESPRGQTIIDQQQSQNEVQTFALNINTSTAGTANPFTQNAGFTTAALTIDPQTNAITVGANYAAALNRAANQQSLVQNALPVNLQPSMTNMTNVILASSGHQQIPTVQMNGFQQQLLPFQTTLSQLGANVITSSPFVQSATQVRPEYEASKTQQIVQQAIVQNNLATQGNKILIPANRKQALPRLGNAQIKSKAAAIKPAIKKEAQNTVQIINSLPLMQATPQTTAQNVLYQQPLMLQANNGLSNNLVQYIDNQNMMQYVALPQDLKTQTATPQYLTTTPANAFLQGAFQMQPQATDQNILVSNGQGGYSVIPLSAIQPTQPQILGTLVQPQATTIQMGVMSSEQMIMGGTPDLQMVQDPTSGLMYLASQPVYYGLETIVQNTVMSSQQFVSTAMQSVCQNASFSATTTQVFQTSKIEPIVEVPPGYVMINNDNGQSIMPTGQQQIQQATYVQSIAPAPNNPAIQAAPQGLLKVEDNKMEVVKIQQEETRVEVQPQTKPALLSPKPKPLQQTHTIKAKAVRPITSNNQHNNKTQNISAVKPKIIAKPAIKQQEPVQETVVQHPGHQEIKILTPESCMMESSQAMNFGKLNMNVETNPPAFISPVTSESNTNIQIRTTSDKPSYEQSVYFDTIVSSSQSRTDAFSYITSQSHIQPQTQQQQQYHVTPSTIVLPTTVAQSTHPVSSIPTNIVSPIQQVINQSNTNRPTNRVLPMQTFVEKSTEKQRDNSEEQLCDINEFVKENNEKLQRDNYECQLENDFSNTKMMENVEKVNETINKLVSAIDENIFMDMQTSENKKQQMVEEVCNTIQNEIMSSTVTEKEQQSVPEKVVDAFDLLRTQPDEIHPIPIRHMSPQIHHSPVQQQQHEPSPHHSNSSCENIPMQIDEMQMDVPQNQSLLLADPLQDQIMYEDKENIENIQPEVLKETSQSTSQSNNLIQNVIKTDSSPLKARQLPTMPRTTTPKILYEINSQDGFSYKSTSITEVWEKVFESVQHARKSHGLKALPDGPLSEIGGLNMLGLRTNAIKYLVEQLPGAEKCTKYQFKYHKNRTSEVDLNVTGSEFDEIKENKHEVARFIPYSGRSEYDMFSWLASRHRKQPTPVVMISNDEITVPRRGSGSNLPIAMRYRNLQKSPKDYVGVYRSSIHGRGLFCVRDIEAGEMVIEYAGELIRATLTDKRERYYDSKGIGCYMFKIDENFVVDATMRGNSARFINHSCDPNCYSKVVDILGHKHIIIFALRRIVQGEELTYDYKFPFEDDKIPCSCGAKKCRKWLN</sequence>
<dbReference type="Pfam" id="PF05964">
    <property type="entry name" value="FYRN"/>
    <property type="match status" value="1"/>
</dbReference>
<dbReference type="SMART" id="SM00317">
    <property type="entry name" value="SET"/>
    <property type="match status" value="1"/>
</dbReference>
<feature type="region of interest" description="Disordered" evidence="17">
    <location>
        <begin position="2520"/>
        <end position="2542"/>
    </location>
</feature>
<feature type="compositionally biased region" description="Low complexity" evidence="17">
    <location>
        <begin position="698"/>
        <end position="713"/>
    </location>
</feature>
<dbReference type="GO" id="GO:0043565">
    <property type="term" value="F:sequence-specific DNA binding"/>
    <property type="evidence" value="ECO:0007669"/>
    <property type="project" value="InterPro"/>
</dbReference>
<dbReference type="InterPro" id="IPR013083">
    <property type="entry name" value="Znf_RING/FYVE/PHD"/>
</dbReference>
<dbReference type="InterPro" id="IPR003888">
    <property type="entry name" value="FYrich_N"/>
</dbReference>
<dbReference type="GO" id="GO:0042800">
    <property type="term" value="F:histone H3K4 methyltransferase activity"/>
    <property type="evidence" value="ECO:0007669"/>
    <property type="project" value="TreeGrafter"/>
</dbReference>
<dbReference type="CDD" id="cd15489">
    <property type="entry name" value="PHD_SF"/>
    <property type="match status" value="1"/>
</dbReference>
<keyword evidence="5" id="KW-0479">Metal-binding</keyword>
<dbReference type="GO" id="GO:0008270">
    <property type="term" value="F:zinc ion binding"/>
    <property type="evidence" value="ECO:0007669"/>
    <property type="project" value="UniProtKB-KW"/>
</dbReference>
<feature type="compositionally biased region" description="Polar residues" evidence="17">
    <location>
        <begin position="27"/>
        <end position="36"/>
    </location>
</feature>
<dbReference type="Gene3D" id="3.30.40.10">
    <property type="entry name" value="Zinc/RING finger domain, C3HC4 (zinc finger)"/>
    <property type="match status" value="2"/>
</dbReference>
<dbReference type="GO" id="GO:0032259">
    <property type="term" value="P:methylation"/>
    <property type="evidence" value="ECO:0007669"/>
    <property type="project" value="UniProtKB-KW"/>
</dbReference>
<evidence type="ECO:0000256" key="8">
    <source>
        <dbReference type="ARBA" id="ARBA00022833"/>
    </source>
</evidence>
<evidence type="ECO:0000256" key="4">
    <source>
        <dbReference type="ARBA" id="ARBA00022691"/>
    </source>
</evidence>
<feature type="region of interest" description="Disordered" evidence="17">
    <location>
        <begin position="1"/>
        <end position="146"/>
    </location>
</feature>
<protein>
    <submittedName>
        <fullName evidence="23">CSON013826 protein</fullName>
    </submittedName>
</protein>
<dbReference type="InterPro" id="IPR011011">
    <property type="entry name" value="Znf_FYVE_PHD"/>
</dbReference>
<comment type="subcellular location">
    <subcellularLocation>
        <location evidence="1">Nucleus</location>
    </subcellularLocation>
</comment>
<dbReference type="SMART" id="SM00541">
    <property type="entry name" value="FYRN"/>
    <property type="match status" value="1"/>
</dbReference>
<dbReference type="Gene3D" id="3.30.160.360">
    <property type="match status" value="2"/>
</dbReference>
<feature type="compositionally biased region" description="Polar residues" evidence="17">
    <location>
        <begin position="104"/>
        <end position="123"/>
    </location>
</feature>
<dbReference type="InterPro" id="IPR003889">
    <property type="entry name" value="FYrich_C"/>
</dbReference>
<evidence type="ECO:0000256" key="15">
    <source>
        <dbReference type="ARBA" id="ARBA00023242"/>
    </source>
</evidence>
<dbReference type="InterPro" id="IPR036427">
    <property type="entry name" value="Bromodomain-like_sf"/>
</dbReference>
<organism evidence="23">
    <name type="scientific">Culicoides sonorensis</name>
    <name type="common">Biting midge</name>
    <dbReference type="NCBI Taxonomy" id="179676"/>
    <lineage>
        <taxon>Eukaryota</taxon>
        <taxon>Metazoa</taxon>
        <taxon>Ecdysozoa</taxon>
        <taxon>Arthropoda</taxon>
        <taxon>Hexapoda</taxon>
        <taxon>Insecta</taxon>
        <taxon>Pterygota</taxon>
        <taxon>Neoptera</taxon>
        <taxon>Endopterygota</taxon>
        <taxon>Diptera</taxon>
        <taxon>Nematocera</taxon>
        <taxon>Chironomoidea</taxon>
        <taxon>Ceratopogonidae</taxon>
        <taxon>Ceratopogoninae</taxon>
        <taxon>Culicoides</taxon>
        <taxon>Monoculicoides</taxon>
    </lineage>
</organism>
<evidence type="ECO:0000256" key="13">
    <source>
        <dbReference type="ARBA" id="ARBA00023159"/>
    </source>
</evidence>
<dbReference type="PROSITE" id="PS51805">
    <property type="entry name" value="EPHD"/>
    <property type="match status" value="1"/>
</dbReference>
<dbReference type="PANTHER" id="PTHR45838:SF4">
    <property type="entry name" value="HISTONE-LYSINE N-METHYLTRANSFERASE TRITHORAX"/>
    <property type="match status" value="1"/>
</dbReference>
<feature type="compositionally biased region" description="Basic and acidic residues" evidence="17">
    <location>
        <begin position="94"/>
        <end position="103"/>
    </location>
</feature>
<dbReference type="InterPro" id="IPR019787">
    <property type="entry name" value="Znf_PHD-finger"/>
</dbReference>
<proteinExistence type="predicted"/>
<dbReference type="InterPro" id="IPR001214">
    <property type="entry name" value="SET_dom"/>
</dbReference>
<dbReference type="SUPFAM" id="SSF57903">
    <property type="entry name" value="FYVE/PHD zinc finger"/>
    <property type="match status" value="2"/>
</dbReference>
<feature type="compositionally biased region" description="Low complexity" evidence="17">
    <location>
        <begin position="539"/>
        <end position="549"/>
    </location>
</feature>
<keyword evidence="4" id="KW-0949">S-adenosyl-L-methionine</keyword>
<keyword evidence="13" id="KW-0010">Activator</keyword>
<dbReference type="InterPro" id="IPR046341">
    <property type="entry name" value="SET_dom_sf"/>
</dbReference>
<feature type="compositionally biased region" description="Basic and acidic residues" evidence="17">
    <location>
        <begin position="599"/>
        <end position="626"/>
    </location>
</feature>
<keyword evidence="7 16" id="KW-0863">Zinc-finger</keyword>
<feature type="domain" description="PHD-type" evidence="18">
    <location>
        <begin position="983"/>
        <end position="1044"/>
    </location>
</feature>
<feature type="compositionally biased region" description="Acidic residues" evidence="17">
    <location>
        <begin position="84"/>
        <end position="93"/>
    </location>
</feature>
<dbReference type="OMA" id="VVRSQQW"/>
<keyword evidence="10" id="KW-0805">Transcription regulation</keyword>
<evidence type="ECO:0000256" key="7">
    <source>
        <dbReference type="ARBA" id="ARBA00022771"/>
    </source>
</evidence>
<evidence type="ECO:0000259" key="19">
    <source>
        <dbReference type="PROSITE" id="PS50280"/>
    </source>
</evidence>
<dbReference type="PROSITE" id="PS51030">
    <property type="entry name" value="NUCLEAR_REC_DBD_2"/>
    <property type="match status" value="1"/>
</dbReference>
<dbReference type="InterPro" id="IPR034732">
    <property type="entry name" value="EPHD"/>
</dbReference>
<dbReference type="VEuPathDB" id="VectorBase:CSON013826"/>
<keyword evidence="15" id="KW-0539">Nucleus</keyword>
<dbReference type="EMBL" id="UFQT01000071">
    <property type="protein sequence ID" value="SSX19386.1"/>
    <property type="molecule type" value="Genomic_DNA"/>
</dbReference>
<feature type="region of interest" description="Disordered" evidence="17">
    <location>
        <begin position="655"/>
        <end position="719"/>
    </location>
</feature>
<keyword evidence="9" id="KW-0156">Chromatin regulator</keyword>
<dbReference type="Pfam" id="PF00856">
    <property type="entry name" value="SET"/>
    <property type="match status" value="1"/>
</dbReference>
<evidence type="ECO:0000259" key="21">
    <source>
        <dbReference type="PROSITE" id="PS51030"/>
    </source>
</evidence>
<reference evidence="23" key="1">
    <citation type="submission" date="2018-07" db="EMBL/GenBank/DDBJ databases">
        <authorList>
            <person name="Quirk P.G."/>
            <person name="Krulwich T.A."/>
        </authorList>
    </citation>
    <scope>NUCLEOTIDE SEQUENCE</scope>
</reference>
<keyword evidence="8" id="KW-0862">Zinc</keyword>
<dbReference type="CDD" id="cd19170">
    <property type="entry name" value="SET_KMT2A_2B"/>
    <property type="match status" value="1"/>
</dbReference>
<dbReference type="CDD" id="cd15508">
    <property type="entry name" value="PHD3_KMT2A_like"/>
    <property type="match status" value="1"/>
</dbReference>
<dbReference type="PROSITE" id="PS50868">
    <property type="entry name" value="POST_SET"/>
    <property type="match status" value="1"/>
</dbReference>
<evidence type="ECO:0000256" key="3">
    <source>
        <dbReference type="ARBA" id="ARBA00022679"/>
    </source>
</evidence>
<feature type="domain" description="Nuclear receptor" evidence="21">
    <location>
        <begin position="387"/>
        <end position="480"/>
    </location>
</feature>
<evidence type="ECO:0000256" key="5">
    <source>
        <dbReference type="ARBA" id="ARBA00022723"/>
    </source>
</evidence>
<dbReference type="SMART" id="SM00542">
    <property type="entry name" value="FYRC"/>
    <property type="match status" value="1"/>
</dbReference>
<evidence type="ECO:0000256" key="12">
    <source>
        <dbReference type="ARBA" id="ARBA00023125"/>
    </source>
</evidence>
<dbReference type="PROSITE" id="PS50280">
    <property type="entry name" value="SET"/>
    <property type="match status" value="1"/>
</dbReference>
<feature type="region of interest" description="Disordered" evidence="17">
    <location>
        <begin position="578"/>
        <end position="629"/>
    </location>
</feature>
<feature type="region of interest" description="Disordered" evidence="17">
    <location>
        <begin position="495"/>
        <end position="565"/>
    </location>
</feature>
<evidence type="ECO:0000256" key="14">
    <source>
        <dbReference type="ARBA" id="ARBA00023163"/>
    </source>
</evidence>
<feature type="domain" description="PHD-type" evidence="22">
    <location>
        <begin position="1254"/>
        <end position="1360"/>
    </location>
</feature>
<dbReference type="FunFam" id="2.170.270.10:FF:000004">
    <property type="entry name" value="Histone-lysine N-methyltransferase"/>
    <property type="match status" value="1"/>
</dbReference>
<dbReference type="GO" id="GO:0045893">
    <property type="term" value="P:positive regulation of DNA-templated transcription"/>
    <property type="evidence" value="ECO:0007669"/>
    <property type="project" value="TreeGrafter"/>
</dbReference>
<evidence type="ECO:0000256" key="17">
    <source>
        <dbReference type="SAM" id="MobiDB-lite"/>
    </source>
</evidence>
<dbReference type="PROSITE" id="PS50016">
    <property type="entry name" value="ZF_PHD_2"/>
    <property type="match status" value="2"/>
</dbReference>
<feature type="compositionally biased region" description="Low complexity" evidence="17">
    <location>
        <begin position="37"/>
        <end position="59"/>
    </location>
</feature>
<keyword evidence="6" id="KW-0677">Repeat</keyword>
<evidence type="ECO:0000256" key="10">
    <source>
        <dbReference type="ARBA" id="ARBA00023015"/>
    </source>
</evidence>
<evidence type="ECO:0000313" key="23">
    <source>
        <dbReference type="EMBL" id="SSX19386.1"/>
    </source>
</evidence>
<dbReference type="SUPFAM" id="SSF82199">
    <property type="entry name" value="SET domain"/>
    <property type="match status" value="1"/>
</dbReference>
<feature type="compositionally biased region" description="Polar residues" evidence="17">
    <location>
        <begin position="512"/>
        <end position="525"/>
    </location>
</feature>
<evidence type="ECO:0000256" key="1">
    <source>
        <dbReference type="ARBA" id="ARBA00004123"/>
    </source>
</evidence>
<feature type="compositionally biased region" description="Low complexity" evidence="17">
    <location>
        <begin position="2521"/>
        <end position="2540"/>
    </location>
</feature>
<dbReference type="GO" id="GO:0035097">
    <property type="term" value="C:histone methyltransferase complex"/>
    <property type="evidence" value="ECO:0007669"/>
    <property type="project" value="TreeGrafter"/>
</dbReference>
<feature type="domain" description="PHD-type" evidence="18">
    <location>
        <begin position="830"/>
        <end position="909"/>
    </location>
</feature>
<dbReference type="Gene3D" id="2.170.270.10">
    <property type="entry name" value="SET domain"/>
    <property type="match status" value="1"/>
</dbReference>
<keyword evidence="14" id="KW-0804">Transcription</keyword>
<evidence type="ECO:0000256" key="2">
    <source>
        <dbReference type="ARBA" id="ARBA00022603"/>
    </source>
</evidence>
<dbReference type="CDD" id="cd15506">
    <property type="entry name" value="PHD1_KMT2A_like"/>
    <property type="match status" value="1"/>
</dbReference>
<evidence type="ECO:0000256" key="9">
    <source>
        <dbReference type="ARBA" id="ARBA00022853"/>
    </source>
</evidence>
<evidence type="ECO:0000259" key="22">
    <source>
        <dbReference type="PROSITE" id="PS51805"/>
    </source>
</evidence>
<feature type="compositionally biased region" description="Polar residues" evidence="17">
    <location>
        <begin position="74"/>
        <end position="83"/>
    </location>
</feature>
<gene>
    <name evidence="23" type="primary">CSON013826</name>
</gene>
<name>A0A336LN15_CULSO</name>
<dbReference type="InterPro" id="IPR001965">
    <property type="entry name" value="Znf_PHD"/>
</dbReference>
<dbReference type="SMART" id="SM00249">
    <property type="entry name" value="PHD"/>
    <property type="match status" value="3"/>
</dbReference>
<dbReference type="Pfam" id="PF00628">
    <property type="entry name" value="PHD"/>
    <property type="match status" value="1"/>
</dbReference>
<keyword evidence="12" id="KW-0238">DNA-binding</keyword>
<feature type="domain" description="Post-SET" evidence="20">
    <location>
        <begin position="2921"/>
        <end position="2937"/>
    </location>
</feature>
<evidence type="ECO:0000256" key="11">
    <source>
        <dbReference type="ARBA" id="ARBA00023117"/>
    </source>
</evidence>
<dbReference type="PROSITE" id="PS51542">
    <property type="entry name" value="FYRN"/>
    <property type="match status" value="1"/>
</dbReference>
<dbReference type="PROSITE" id="PS51543">
    <property type="entry name" value="FYRC"/>
    <property type="match status" value="1"/>
</dbReference>
<feature type="compositionally biased region" description="Basic and acidic residues" evidence="17">
    <location>
        <begin position="582"/>
        <end position="592"/>
    </location>
</feature>
<accession>A0A336LN15</accession>
<dbReference type="Gene3D" id="1.20.920.10">
    <property type="entry name" value="Bromodomain-like"/>
    <property type="match status" value="1"/>
</dbReference>
<dbReference type="InterPro" id="IPR003616">
    <property type="entry name" value="Post-SET_dom"/>
</dbReference>
<dbReference type="SMART" id="SM00508">
    <property type="entry name" value="PostSET"/>
    <property type="match status" value="1"/>
</dbReference>
<evidence type="ECO:0000259" key="18">
    <source>
        <dbReference type="PROSITE" id="PS50016"/>
    </source>
</evidence>
<evidence type="ECO:0000256" key="16">
    <source>
        <dbReference type="PROSITE-ProRule" id="PRU00146"/>
    </source>
</evidence>
<dbReference type="InterPro" id="IPR047219">
    <property type="entry name" value="KMT2A_2B_SET"/>
</dbReference>
<keyword evidence="2" id="KW-0489">Methyltransferase</keyword>
<feature type="domain" description="SET" evidence="19">
    <location>
        <begin position="2799"/>
        <end position="2915"/>
    </location>
</feature>
<keyword evidence="3" id="KW-0808">Transferase</keyword>
<dbReference type="Pfam" id="PF05965">
    <property type="entry name" value="FYRC"/>
    <property type="match status" value="1"/>
</dbReference>
<evidence type="ECO:0000259" key="20">
    <source>
        <dbReference type="PROSITE" id="PS50868"/>
    </source>
</evidence>
<evidence type="ECO:0000256" key="6">
    <source>
        <dbReference type="ARBA" id="ARBA00022737"/>
    </source>
</evidence>
<dbReference type="InterPro" id="IPR001628">
    <property type="entry name" value="Znf_hrmn_rcpt"/>
</dbReference>
<feature type="region of interest" description="Disordered" evidence="17">
    <location>
        <begin position="2156"/>
        <end position="2176"/>
    </location>
</feature>